<evidence type="ECO:0000256" key="14">
    <source>
        <dbReference type="ARBA" id="ARBA00031795"/>
    </source>
</evidence>
<dbReference type="Pfam" id="PF00401">
    <property type="entry name" value="ATP-synt_DE"/>
    <property type="match status" value="1"/>
</dbReference>
<evidence type="ECO:0000259" key="18">
    <source>
        <dbReference type="Pfam" id="PF02823"/>
    </source>
</evidence>
<dbReference type="PATRIC" id="fig|1249627.3.peg.3226"/>
<dbReference type="FunFam" id="2.60.15.10:FF:000001">
    <property type="entry name" value="ATP synthase epsilon chain"/>
    <property type="match status" value="1"/>
</dbReference>
<evidence type="ECO:0000256" key="7">
    <source>
        <dbReference type="ARBA" id="ARBA00022475"/>
    </source>
</evidence>
<accession>W9V3W1</accession>
<comment type="subcellular location">
    <subcellularLocation>
        <location evidence="2 15">Cell membrane</location>
        <topology evidence="2 15">Peripheral membrane protein</topology>
    </subcellularLocation>
</comment>
<dbReference type="SUPFAM" id="SSF46604">
    <property type="entry name" value="Epsilon subunit of F1F0-ATP synthase C-terminal domain"/>
    <property type="match status" value="1"/>
</dbReference>
<dbReference type="GO" id="GO:0046933">
    <property type="term" value="F:proton-transporting ATP synthase activity, rotational mechanism"/>
    <property type="evidence" value="ECO:0007669"/>
    <property type="project" value="UniProtKB-UniRule"/>
</dbReference>
<gene>
    <name evidence="15" type="primary">atpC</name>
    <name evidence="19" type="ORF">D779_3074</name>
</gene>
<dbReference type="InterPro" id="IPR020546">
    <property type="entry name" value="ATP_synth_F1_dsu/esu_N"/>
</dbReference>
<dbReference type="FunFam" id="1.20.5.440:FF:000001">
    <property type="entry name" value="ATP synthase epsilon chain"/>
    <property type="match status" value="1"/>
</dbReference>
<dbReference type="STRING" id="1249627.D779_3074"/>
<dbReference type="InterPro" id="IPR020547">
    <property type="entry name" value="ATP_synth_F1_esu_C"/>
</dbReference>
<dbReference type="InterPro" id="IPR001469">
    <property type="entry name" value="ATP_synth_F1_dsu/esu"/>
</dbReference>
<dbReference type="HAMAP" id="MF_00530">
    <property type="entry name" value="ATP_synth_epsil_bac"/>
    <property type="match status" value="1"/>
</dbReference>
<sequence>MAMTIRVDIVSAEGAIHSGSATMVYATAEMGEVGIAPRHTAFISRLKPGDVRVEHENGNQDHFYISGGMLEVQPNVVTVLADTAIRAHDLDEAAALEAKRRAEEALAGQTAEFEYARAQAELAEAVAQLRAIEKLRKLKRS</sequence>
<evidence type="ECO:0000256" key="1">
    <source>
        <dbReference type="ARBA" id="ARBA00003543"/>
    </source>
</evidence>
<dbReference type="NCBIfam" id="TIGR01216">
    <property type="entry name" value="ATP_synt_epsi"/>
    <property type="match status" value="1"/>
</dbReference>
<evidence type="ECO:0000313" key="19">
    <source>
        <dbReference type="EMBL" id="EXJ14014.1"/>
    </source>
</evidence>
<dbReference type="SUPFAM" id="SSF51344">
    <property type="entry name" value="Epsilon subunit of F1F0-ATP synthase N-terminal domain"/>
    <property type="match status" value="1"/>
</dbReference>
<feature type="domain" description="ATP synthase F1 complex delta/epsilon subunit N-terminal" evidence="18">
    <location>
        <begin position="6"/>
        <end position="84"/>
    </location>
</feature>
<keyword evidence="7 15" id="KW-1003">Cell membrane</keyword>
<dbReference type="GO" id="GO:0045259">
    <property type="term" value="C:proton-transporting ATP synthase complex"/>
    <property type="evidence" value="ECO:0007669"/>
    <property type="project" value="UniProtKB-KW"/>
</dbReference>
<dbReference type="RefSeq" id="WP_043755875.1">
    <property type="nucleotide sequence ID" value="NZ_AONC01000050.1"/>
</dbReference>
<evidence type="ECO:0000256" key="10">
    <source>
        <dbReference type="ARBA" id="ARBA00023136"/>
    </source>
</evidence>
<evidence type="ECO:0000259" key="17">
    <source>
        <dbReference type="Pfam" id="PF00401"/>
    </source>
</evidence>
<dbReference type="EMBL" id="AONC01000050">
    <property type="protein sequence ID" value="EXJ14014.1"/>
    <property type="molecule type" value="Genomic_DNA"/>
</dbReference>
<proteinExistence type="inferred from homology"/>
<evidence type="ECO:0000313" key="20">
    <source>
        <dbReference type="Proteomes" id="UP000019460"/>
    </source>
</evidence>
<keyword evidence="9 15" id="KW-0406">Ion transport</keyword>
<comment type="subunit">
    <text evidence="4 15 16">F-type ATPases have 2 components, CF(1) - the catalytic core - and CF(0) - the membrane proton channel. CF(1) has five subunits: alpha(3), beta(3), gamma(1), delta(1), epsilon(1). CF(0) has three main subunits: a, b and c.</text>
</comment>
<feature type="domain" description="ATP synthase epsilon subunit C-terminal" evidence="17">
    <location>
        <begin position="89"/>
        <end position="133"/>
    </location>
</feature>
<dbReference type="GO" id="GO:0005886">
    <property type="term" value="C:plasma membrane"/>
    <property type="evidence" value="ECO:0007669"/>
    <property type="project" value="UniProtKB-SubCell"/>
</dbReference>
<evidence type="ECO:0000256" key="2">
    <source>
        <dbReference type="ARBA" id="ARBA00004202"/>
    </source>
</evidence>
<evidence type="ECO:0000256" key="15">
    <source>
        <dbReference type="HAMAP-Rule" id="MF_00530"/>
    </source>
</evidence>
<dbReference type="InterPro" id="IPR036771">
    <property type="entry name" value="ATPsynth_dsu/esu_N"/>
</dbReference>
<evidence type="ECO:0000256" key="6">
    <source>
        <dbReference type="ARBA" id="ARBA00022448"/>
    </source>
</evidence>
<dbReference type="PANTHER" id="PTHR13822:SF10">
    <property type="entry name" value="ATP SYNTHASE EPSILON CHAIN, CHLOROPLASTIC"/>
    <property type="match status" value="1"/>
</dbReference>
<dbReference type="PANTHER" id="PTHR13822">
    <property type="entry name" value="ATP SYNTHASE DELTA/EPSILON CHAIN"/>
    <property type="match status" value="1"/>
</dbReference>
<dbReference type="Gene3D" id="2.60.15.10">
    <property type="entry name" value="F0F1 ATP synthase delta/epsilon subunit, N-terminal"/>
    <property type="match status" value="1"/>
</dbReference>
<evidence type="ECO:0000256" key="3">
    <source>
        <dbReference type="ARBA" id="ARBA00005712"/>
    </source>
</evidence>
<reference evidence="19 20" key="1">
    <citation type="submission" date="2012-11" db="EMBL/GenBank/DDBJ databases">
        <title>Genome assembly of Thiorhodococcus sp. AK35.</title>
        <authorList>
            <person name="Nupur N."/>
            <person name="Khatri I."/>
            <person name="Subramanian S."/>
            <person name="Pinnaka A."/>
        </authorList>
    </citation>
    <scope>NUCLEOTIDE SEQUENCE [LARGE SCALE GENOMIC DNA]</scope>
    <source>
        <strain evidence="19 20">AK35</strain>
    </source>
</reference>
<evidence type="ECO:0000256" key="11">
    <source>
        <dbReference type="ARBA" id="ARBA00023196"/>
    </source>
</evidence>
<dbReference type="OrthoDB" id="9791445at2"/>
<dbReference type="Proteomes" id="UP000019460">
    <property type="component" value="Unassembled WGS sequence"/>
</dbReference>
<keyword evidence="11 15" id="KW-0139">CF(1)</keyword>
<evidence type="ECO:0000256" key="8">
    <source>
        <dbReference type="ARBA" id="ARBA00022781"/>
    </source>
</evidence>
<dbReference type="Gene3D" id="1.20.5.440">
    <property type="entry name" value="ATP synthase delta/epsilon subunit, C-terminal domain"/>
    <property type="match status" value="1"/>
</dbReference>
<dbReference type="Pfam" id="PF02823">
    <property type="entry name" value="ATP-synt_DE_N"/>
    <property type="match status" value="1"/>
</dbReference>
<protein>
    <recommendedName>
        <fullName evidence="5 15">ATP synthase epsilon chain</fullName>
    </recommendedName>
    <alternativeName>
        <fullName evidence="14 15">ATP synthase F1 sector epsilon subunit</fullName>
    </alternativeName>
    <alternativeName>
        <fullName evidence="13 15">F-ATPase epsilon subunit</fullName>
    </alternativeName>
</protein>
<organism evidence="19 20">
    <name type="scientific">Imhoffiella purpurea</name>
    <dbReference type="NCBI Taxonomy" id="1249627"/>
    <lineage>
        <taxon>Bacteria</taxon>
        <taxon>Pseudomonadati</taxon>
        <taxon>Pseudomonadota</taxon>
        <taxon>Gammaproteobacteria</taxon>
        <taxon>Chromatiales</taxon>
        <taxon>Chromatiaceae</taxon>
        <taxon>Imhoffiella</taxon>
    </lineage>
</organism>
<evidence type="ECO:0000256" key="4">
    <source>
        <dbReference type="ARBA" id="ARBA00011648"/>
    </source>
</evidence>
<evidence type="ECO:0000256" key="9">
    <source>
        <dbReference type="ARBA" id="ARBA00023065"/>
    </source>
</evidence>
<comment type="similarity">
    <text evidence="3 15 16">Belongs to the ATPase epsilon chain family.</text>
</comment>
<dbReference type="InterPro" id="IPR036794">
    <property type="entry name" value="ATP_F1_dsu/esu_C_sf"/>
</dbReference>
<evidence type="ECO:0000256" key="16">
    <source>
        <dbReference type="RuleBase" id="RU003656"/>
    </source>
</evidence>
<dbReference type="eggNOG" id="COG0355">
    <property type="taxonomic scope" value="Bacteria"/>
</dbReference>
<dbReference type="GO" id="GO:0005524">
    <property type="term" value="F:ATP binding"/>
    <property type="evidence" value="ECO:0007669"/>
    <property type="project" value="UniProtKB-UniRule"/>
</dbReference>
<evidence type="ECO:0000256" key="13">
    <source>
        <dbReference type="ARBA" id="ARBA00030215"/>
    </source>
</evidence>
<name>W9V3W1_9GAMM</name>
<evidence type="ECO:0000256" key="12">
    <source>
        <dbReference type="ARBA" id="ARBA00023310"/>
    </source>
</evidence>
<evidence type="ECO:0000256" key="5">
    <source>
        <dbReference type="ARBA" id="ARBA00014480"/>
    </source>
</evidence>
<keyword evidence="8 15" id="KW-0375">Hydrogen ion transport</keyword>
<dbReference type="CDD" id="cd12152">
    <property type="entry name" value="F1-ATPase_delta"/>
    <property type="match status" value="1"/>
</dbReference>
<keyword evidence="12 15" id="KW-0066">ATP synthesis</keyword>
<keyword evidence="6 15" id="KW-0813">Transport</keyword>
<dbReference type="NCBIfam" id="NF001847">
    <property type="entry name" value="PRK00571.1-4"/>
    <property type="match status" value="1"/>
</dbReference>
<comment type="function">
    <text evidence="1 15">Produces ATP from ADP in the presence of a proton gradient across the membrane.</text>
</comment>
<comment type="caution">
    <text evidence="19">The sequence shown here is derived from an EMBL/GenBank/DDBJ whole genome shotgun (WGS) entry which is preliminary data.</text>
</comment>
<keyword evidence="10 15" id="KW-0472">Membrane</keyword>
<dbReference type="AlphaFoldDB" id="W9V3W1"/>
<keyword evidence="20" id="KW-1185">Reference proteome</keyword>